<organism evidence="1">
    <name type="scientific">marine sediment metagenome</name>
    <dbReference type="NCBI Taxonomy" id="412755"/>
    <lineage>
        <taxon>unclassified sequences</taxon>
        <taxon>metagenomes</taxon>
        <taxon>ecological metagenomes</taxon>
    </lineage>
</organism>
<protein>
    <submittedName>
        <fullName evidence="1">Uncharacterized protein</fullName>
    </submittedName>
</protein>
<name>A0A0F9XAL6_9ZZZZ</name>
<evidence type="ECO:0000313" key="1">
    <source>
        <dbReference type="EMBL" id="KKN96091.1"/>
    </source>
</evidence>
<dbReference type="AlphaFoldDB" id="A0A0F9XAL6"/>
<comment type="caution">
    <text evidence="1">The sequence shown here is derived from an EMBL/GenBank/DDBJ whole genome shotgun (WGS) entry which is preliminary data.</text>
</comment>
<sequence length="81" mass="8891">MKLKAILAFAFLVYCFGQGGYDAYQDRMAEVKALRDLCNSQPTATQCVARAEAAQARSVQYVFNDVQDRAGSRVTSYAAAE</sequence>
<accession>A0A0F9XAL6</accession>
<dbReference type="EMBL" id="LAZR01000066">
    <property type="protein sequence ID" value="KKN96091.1"/>
    <property type="molecule type" value="Genomic_DNA"/>
</dbReference>
<gene>
    <name evidence="1" type="ORF">LCGC14_0170200</name>
</gene>
<reference evidence="1" key="1">
    <citation type="journal article" date="2015" name="Nature">
        <title>Complex archaea that bridge the gap between prokaryotes and eukaryotes.</title>
        <authorList>
            <person name="Spang A."/>
            <person name="Saw J.H."/>
            <person name="Jorgensen S.L."/>
            <person name="Zaremba-Niedzwiedzka K."/>
            <person name="Martijn J."/>
            <person name="Lind A.E."/>
            <person name="van Eijk R."/>
            <person name="Schleper C."/>
            <person name="Guy L."/>
            <person name="Ettema T.J."/>
        </authorList>
    </citation>
    <scope>NUCLEOTIDE SEQUENCE</scope>
</reference>
<proteinExistence type="predicted"/>